<protein>
    <submittedName>
        <fullName evidence="2">Uncharacterized membrane protein</fullName>
    </submittedName>
</protein>
<dbReference type="OrthoDB" id="9808190at2"/>
<dbReference type="AlphaFoldDB" id="A0A1G8MFI2"/>
<proteinExistence type="predicted"/>
<feature type="transmembrane region" description="Helical" evidence="1">
    <location>
        <begin position="52"/>
        <end position="72"/>
    </location>
</feature>
<dbReference type="EMBL" id="FNEJ01000008">
    <property type="protein sequence ID" value="SDI66714.1"/>
    <property type="molecule type" value="Genomic_DNA"/>
</dbReference>
<gene>
    <name evidence="2" type="ORF">SAMN04487993_100822</name>
</gene>
<organism evidence="2 3">
    <name type="scientific">Salipiger marinus</name>
    <dbReference type="NCBI Taxonomy" id="555512"/>
    <lineage>
        <taxon>Bacteria</taxon>
        <taxon>Pseudomonadati</taxon>
        <taxon>Pseudomonadota</taxon>
        <taxon>Alphaproteobacteria</taxon>
        <taxon>Rhodobacterales</taxon>
        <taxon>Roseobacteraceae</taxon>
        <taxon>Salipiger</taxon>
    </lineage>
</organism>
<accession>A0A1G8MFI2</accession>
<keyword evidence="1" id="KW-1133">Transmembrane helix</keyword>
<evidence type="ECO:0000313" key="2">
    <source>
        <dbReference type="EMBL" id="SDI66714.1"/>
    </source>
</evidence>
<evidence type="ECO:0000313" key="3">
    <source>
        <dbReference type="Proteomes" id="UP000199093"/>
    </source>
</evidence>
<dbReference type="Pfam" id="PF10003">
    <property type="entry name" value="DUF2244"/>
    <property type="match status" value="1"/>
</dbReference>
<keyword evidence="1" id="KW-0472">Membrane</keyword>
<dbReference type="InterPro" id="IPR019253">
    <property type="entry name" value="DUF2244_TM"/>
</dbReference>
<keyword evidence="3" id="KW-1185">Reference proteome</keyword>
<name>A0A1G8MFI2_9RHOB</name>
<evidence type="ECO:0000256" key="1">
    <source>
        <dbReference type="SAM" id="Phobius"/>
    </source>
</evidence>
<feature type="transmembrane region" description="Helical" evidence="1">
    <location>
        <begin position="25"/>
        <end position="46"/>
    </location>
</feature>
<dbReference type="Proteomes" id="UP000199093">
    <property type="component" value="Unassembled WGS sequence"/>
</dbReference>
<keyword evidence="1" id="KW-0812">Transmembrane</keyword>
<reference evidence="2 3" key="1">
    <citation type="submission" date="2016-10" db="EMBL/GenBank/DDBJ databases">
        <authorList>
            <person name="de Groot N.N."/>
        </authorList>
    </citation>
    <scope>NUCLEOTIDE SEQUENCE [LARGE SCALE GENOMIC DNA]</scope>
    <source>
        <strain evidence="2 3">DSM 26424</strain>
    </source>
</reference>
<dbReference type="RefSeq" id="WP_089846644.1">
    <property type="nucleotide sequence ID" value="NZ_FNEJ01000008.1"/>
</dbReference>
<sequence>MPYAWTTTDRTAPAAELRLWPHQSLSAKGFVTFIGIFFFLALFPIYAVLGTVLLWGLLPFMLAALWAIWYALRRNERDRQILEVLELSPDHLRLTRHNPRGPAQDWEGNPYWVSVSLHEKGGPVPYYVTLKGSGREVEIGAFLSEDERKALYAELSDRVRQIARP</sequence>
<dbReference type="STRING" id="555512.SAMN04487993_100822"/>